<name>A0ABP0P302_9DINO</name>
<dbReference type="Proteomes" id="UP001642484">
    <property type="component" value="Unassembled WGS sequence"/>
</dbReference>
<evidence type="ECO:0000313" key="2">
    <source>
        <dbReference type="EMBL" id="CAK9069998.1"/>
    </source>
</evidence>
<comment type="caution">
    <text evidence="2">The sequence shown here is derived from an EMBL/GenBank/DDBJ whole genome shotgun (WGS) entry which is preliminary data.</text>
</comment>
<proteinExistence type="predicted"/>
<sequence>MPVILASKRGVIKAAIIKGDAPLLLSRSALKALGATLNFEKDCLHVFQQVVPFKTNSAGQYIVHLVGQPADPVFAASFDEVMASVEAPDVEPESNTAPPDSAGTTASVPADEIACEPDPAVKTCLAVHARKLVEEDLITDPPELLVLCPPCTDESGWVYGLRLPSSEHYIRKSTRLLVSHSDMQSLGLLCTGDAKHSCHDTVGMDVKHLKGWLPNQKIRAVNLVDTASGFQRMIPFFETEITSDLLNEPQSVIASTAALTDEGLARAQAMRTAARVALVKMQDDRLKMCHRRRSHQMTVCKDEPMTLWRPAALNQDDFVDVMREVEALSVQEVSSLLDIADTQPWECLMSEPVPWKSRLGHFSHTNHQGVSLDCQKTQ</sequence>
<feature type="region of interest" description="Disordered" evidence="1">
    <location>
        <begin position="88"/>
        <end position="107"/>
    </location>
</feature>
<keyword evidence="3" id="KW-1185">Reference proteome</keyword>
<feature type="compositionally biased region" description="Polar residues" evidence="1">
    <location>
        <begin position="93"/>
        <end position="107"/>
    </location>
</feature>
<protein>
    <submittedName>
        <fullName evidence="2">Uncharacterized protein</fullName>
    </submittedName>
</protein>
<evidence type="ECO:0000313" key="3">
    <source>
        <dbReference type="Proteomes" id="UP001642484"/>
    </source>
</evidence>
<reference evidence="2 3" key="1">
    <citation type="submission" date="2024-02" db="EMBL/GenBank/DDBJ databases">
        <authorList>
            <person name="Chen Y."/>
            <person name="Shah S."/>
            <person name="Dougan E. K."/>
            <person name="Thang M."/>
            <person name="Chan C."/>
        </authorList>
    </citation>
    <scope>NUCLEOTIDE SEQUENCE [LARGE SCALE GENOMIC DNA]</scope>
</reference>
<accession>A0ABP0P302</accession>
<dbReference type="EMBL" id="CAXAMN010022473">
    <property type="protein sequence ID" value="CAK9069998.1"/>
    <property type="molecule type" value="Genomic_DNA"/>
</dbReference>
<organism evidence="2 3">
    <name type="scientific">Durusdinium trenchii</name>
    <dbReference type="NCBI Taxonomy" id="1381693"/>
    <lineage>
        <taxon>Eukaryota</taxon>
        <taxon>Sar</taxon>
        <taxon>Alveolata</taxon>
        <taxon>Dinophyceae</taxon>
        <taxon>Suessiales</taxon>
        <taxon>Symbiodiniaceae</taxon>
        <taxon>Durusdinium</taxon>
    </lineage>
</organism>
<evidence type="ECO:0000256" key="1">
    <source>
        <dbReference type="SAM" id="MobiDB-lite"/>
    </source>
</evidence>
<gene>
    <name evidence="2" type="ORF">CCMP2556_LOCUS34413</name>
</gene>